<keyword evidence="4" id="KW-0443">Lipid metabolism</keyword>
<organism evidence="7 8">
    <name type="scientific">Craurococcus roseus</name>
    <dbReference type="NCBI Taxonomy" id="77585"/>
    <lineage>
        <taxon>Bacteria</taxon>
        <taxon>Pseudomonadati</taxon>
        <taxon>Pseudomonadota</taxon>
        <taxon>Alphaproteobacteria</taxon>
        <taxon>Acetobacterales</taxon>
        <taxon>Acetobacteraceae</taxon>
        <taxon>Craurococcus</taxon>
    </lineage>
</organism>
<dbReference type="InterPro" id="IPR052377">
    <property type="entry name" value="Mitochondrial_ECH-domain"/>
</dbReference>
<evidence type="ECO:0000256" key="6">
    <source>
        <dbReference type="ARBA" id="ARBA00040545"/>
    </source>
</evidence>
<dbReference type="InterPro" id="IPR014748">
    <property type="entry name" value="Enoyl-CoA_hydra_C"/>
</dbReference>
<keyword evidence="3" id="KW-0809">Transit peptide</keyword>
<comment type="similarity">
    <text evidence="1">Belongs to the enoyl-CoA hydratase/isomerase family.</text>
</comment>
<keyword evidence="2" id="KW-0276">Fatty acid metabolism</keyword>
<evidence type="ECO:0000256" key="2">
    <source>
        <dbReference type="ARBA" id="ARBA00022832"/>
    </source>
</evidence>
<sequence>MSAALQANEPPPPVLRGGEGAVAVLTLDRPASRNSLSRAMLAALSNELAAIAADDGVRAVVLAANGPAFSAGHDLKELTAHRADPDGGEAFFRECMAACAAVMQAVAGLPQPVVAAVEGIATAAGCQLVATCDLAVAGDTAKFATPGVDIGLFCSTPAVALSRAVARKPAMEMLLLGEMVPAEEARRIGLVNRVVPAGQAFAAAMDLAQRIASRSAVAVRMGKRAFNRQLGLPLPDAYEAAGAVMVENLLAEDAAEGIGAFIGKRQPVWRHR</sequence>
<accession>A0ABP3R2G4</accession>
<dbReference type="PANTHER" id="PTHR43602">
    <property type="match status" value="1"/>
</dbReference>
<dbReference type="Gene3D" id="1.10.12.10">
    <property type="entry name" value="Lyase 2-enoyl-coa Hydratase, Chain A, domain 2"/>
    <property type="match status" value="1"/>
</dbReference>
<dbReference type="RefSeq" id="WP_343897443.1">
    <property type="nucleotide sequence ID" value="NZ_BAAAFZ010000072.1"/>
</dbReference>
<evidence type="ECO:0000256" key="3">
    <source>
        <dbReference type="ARBA" id="ARBA00022946"/>
    </source>
</evidence>
<dbReference type="CDD" id="cd06558">
    <property type="entry name" value="crotonase-like"/>
    <property type="match status" value="1"/>
</dbReference>
<evidence type="ECO:0000256" key="1">
    <source>
        <dbReference type="ARBA" id="ARBA00005254"/>
    </source>
</evidence>
<dbReference type="PANTHER" id="PTHR43602:SF1">
    <property type="entry name" value="ENOYL-COA HYDRATASE DOMAIN-CONTAINING PROTEIN 3, MITOCHONDRIAL"/>
    <property type="match status" value="1"/>
</dbReference>
<comment type="function">
    <text evidence="5">May play a role in fatty acid biosynthesis and insulin sensitivity.</text>
</comment>
<evidence type="ECO:0000256" key="5">
    <source>
        <dbReference type="ARBA" id="ARBA00037410"/>
    </source>
</evidence>
<protein>
    <recommendedName>
        <fullName evidence="6">Enoyl-CoA hydratase domain-containing protein 3, mitochondrial</fullName>
    </recommendedName>
</protein>
<keyword evidence="8" id="KW-1185">Reference proteome</keyword>
<gene>
    <name evidence="7" type="ORF">GCM10009416_42700</name>
</gene>
<reference evidence="8" key="1">
    <citation type="journal article" date="2019" name="Int. J. Syst. Evol. Microbiol.">
        <title>The Global Catalogue of Microorganisms (GCM) 10K type strain sequencing project: providing services to taxonomists for standard genome sequencing and annotation.</title>
        <authorList>
            <consortium name="The Broad Institute Genomics Platform"/>
            <consortium name="The Broad Institute Genome Sequencing Center for Infectious Disease"/>
            <person name="Wu L."/>
            <person name="Ma J."/>
        </authorList>
    </citation>
    <scope>NUCLEOTIDE SEQUENCE [LARGE SCALE GENOMIC DNA]</scope>
    <source>
        <strain evidence="8">JCM 9933</strain>
    </source>
</reference>
<comment type="caution">
    <text evidence="7">The sequence shown here is derived from an EMBL/GenBank/DDBJ whole genome shotgun (WGS) entry which is preliminary data.</text>
</comment>
<dbReference type="Pfam" id="PF00378">
    <property type="entry name" value="ECH_1"/>
    <property type="match status" value="1"/>
</dbReference>
<dbReference type="Proteomes" id="UP001501588">
    <property type="component" value="Unassembled WGS sequence"/>
</dbReference>
<proteinExistence type="inferred from homology"/>
<dbReference type="InterPro" id="IPR001753">
    <property type="entry name" value="Enoyl-CoA_hydra/iso"/>
</dbReference>
<evidence type="ECO:0000256" key="4">
    <source>
        <dbReference type="ARBA" id="ARBA00023098"/>
    </source>
</evidence>
<dbReference type="Gene3D" id="3.90.226.10">
    <property type="entry name" value="2-enoyl-CoA Hydratase, Chain A, domain 1"/>
    <property type="match status" value="1"/>
</dbReference>
<dbReference type="EMBL" id="BAAAFZ010000072">
    <property type="protein sequence ID" value="GAA0600145.1"/>
    <property type="molecule type" value="Genomic_DNA"/>
</dbReference>
<dbReference type="InterPro" id="IPR029045">
    <property type="entry name" value="ClpP/crotonase-like_dom_sf"/>
</dbReference>
<name>A0ABP3R2G4_9PROT</name>
<dbReference type="NCBIfam" id="NF006008">
    <property type="entry name" value="PRK08139.1"/>
    <property type="match status" value="1"/>
</dbReference>
<dbReference type="SUPFAM" id="SSF52096">
    <property type="entry name" value="ClpP/crotonase"/>
    <property type="match status" value="1"/>
</dbReference>
<evidence type="ECO:0000313" key="7">
    <source>
        <dbReference type="EMBL" id="GAA0600145.1"/>
    </source>
</evidence>
<evidence type="ECO:0000313" key="8">
    <source>
        <dbReference type="Proteomes" id="UP001501588"/>
    </source>
</evidence>